<reference evidence="3" key="1">
    <citation type="journal article" date="2019" name="Int. J. Syst. Evol. Microbiol.">
        <title>The Global Catalogue of Microorganisms (GCM) 10K type strain sequencing project: providing services to taxonomists for standard genome sequencing and annotation.</title>
        <authorList>
            <consortium name="The Broad Institute Genomics Platform"/>
            <consortium name="The Broad Institute Genome Sequencing Center for Infectious Disease"/>
            <person name="Wu L."/>
            <person name="Ma J."/>
        </authorList>
    </citation>
    <scope>NUCLEOTIDE SEQUENCE [LARGE SCALE GENOMIC DNA]</scope>
    <source>
        <strain evidence="3">CGMCC 4.7319</strain>
    </source>
</reference>
<evidence type="ECO:0000313" key="3">
    <source>
        <dbReference type="Proteomes" id="UP000597656"/>
    </source>
</evidence>
<keyword evidence="3" id="KW-1185">Reference proteome</keyword>
<sequence length="156" mass="16434">MFKGKQEAMRAVARLAVAAAFVTGALVTGTAGAQAAPAAQAPAAAAACTQVGNVSGTVSAFTLYDSNNYTGACVTFWKYGACSASTTDIEGMWNLSGWGWDNRANSVRTYNKCDLKLFDVRDCPGSGTRSTWIDQSADLRLGSINWQNRASCVEIS</sequence>
<evidence type="ECO:0000313" key="2">
    <source>
        <dbReference type="EMBL" id="GGN23178.1"/>
    </source>
</evidence>
<dbReference type="Gene3D" id="2.60.20.10">
    <property type="entry name" value="Crystallins"/>
    <property type="match status" value="1"/>
</dbReference>
<keyword evidence="1" id="KW-0732">Signal</keyword>
<organism evidence="2 3">
    <name type="scientific">Lentzea pudingi</name>
    <dbReference type="NCBI Taxonomy" id="1789439"/>
    <lineage>
        <taxon>Bacteria</taxon>
        <taxon>Bacillati</taxon>
        <taxon>Actinomycetota</taxon>
        <taxon>Actinomycetes</taxon>
        <taxon>Pseudonocardiales</taxon>
        <taxon>Pseudonocardiaceae</taxon>
        <taxon>Lentzea</taxon>
    </lineage>
</organism>
<feature type="signal peptide" evidence="1">
    <location>
        <begin position="1"/>
        <end position="35"/>
    </location>
</feature>
<accession>A0ABQ2INL4</accession>
<evidence type="ECO:0000256" key="1">
    <source>
        <dbReference type="SAM" id="SignalP"/>
    </source>
</evidence>
<protein>
    <recommendedName>
        <fullName evidence="4">Peptidase inhibitor family I36</fullName>
    </recommendedName>
</protein>
<evidence type="ECO:0008006" key="4">
    <source>
        <dbReference type="Google" id="ProtNLM"/>
    </source>
</evidence>
<name>A0ABQ2INL4_9PSEU</name>
<feature type="chain" id="PRO_5046460437" description="Peptidase inhibitor family I36" evidence="1">
    <location>
        <begin position="36"/>
        <end position="156"/>
    </location>
</feature>
<dbReference type="EMBL" id="BMNC01000018">
    <property type="protein sequence ID" value="GGN23178.1"/>
    <property type="molecule type" value="Genomic_DNA"/>
</dbReference>
<proteinExistence type="predicted"/>
<dbReference type="Proteomes" id="UP000597656">
    <property type="component" value="Unassembled WGS sequence"/>
</dbReference>
<gene>
    <name evidence="2" type="ORF">GCM10011609_75770</name>
</gene>
<comment type="caution">
    <text evidence="2">The sequence shown here is derived from an EMBL/GenBank/DDBJ whole genome shotgun (WGS) entry which is preliminary data.</text>
</comment>
<dbReference type="RefSeq" id="WP_189159701.1">
    <property type="nucleotide sequence ID" value="NZ_BMNC01000018.1"/>
</dbReference>